<dbReference type="EMBL" id="CP012333">
    <property type="protein sequence ID" value="AKU99060.1"/>
    <property type="molecule type" value="Genomic_DNA"/>
</dbReference>
<protein>
    <submittedName>
        <fullName evidence="1">Uncharacterized protein</fullName>
    </submittedName>
</protein>
<sequence>MIHLLHAVFRCPLVSRTGTSCDTSLDSGRRRDDFVTE</sequence>
<evidence type="ECO:0000313" key="2">
    <source>
        <dbReference type="Proteomes" id="UP000064967"/>
    </source>
</evidence>
<name>A0A0K1PZU9_9BACT</name>
<organism evidence="1 2">
    <name type="scientific">Labilithrix luteola</name>
    <dbReference type="NCBI Taxonomy" id="1391654"/>
    <lineage>
        <taxon>Bacteria</taxon>
        <taxon>Pseudomonadati</taxon>
        <taxon>Myxococcota</taxon>
        <taxon>Polyangia</taxon>
        <taxon>Polyangiales</taxon>
        <taxon>Labilitrichaceae</taxon>
        <taxon>Labilithrix</taxon>
    </lineage>
</organism>
<dbReference type="Proteomes" id="UP000064967">
    <property type="component" value="Chromosome"/>
</dbReference>
<dbReference type="STRING" id="1391654.AKJ09_05724"/>
<gene>
    <name evidence="1" type="ORF">AKJ09_05724</name>
</gene>
<evidence type="ECO:0000313" key="1">
    <source>
        <dbReference type="EMBL" id="AKU99060.1"/>
    </source>
</evidence>
<dbReference type="AlphaFoldDB" id="A0A0K1PZU9"/>
<accession>A0A0K1PZU9</accession>
<proteinExistence type="predicted"/>
<keyword evidence="2" id="KW-1185">Reference proteome</keyword>
<dbReference type="KEGG" id="llu:AKJ09_05724"/>
<reference evidence="1 2" key="1">
    <citation type="submission" date="2015-08" db="EMBL/GenBank/DDBJ databases">
        <authorList>
            <person name="Babu N.S."/>
            <person name="Beckwith C.J."/>
            <person name="Beseler K.G."/>
            <person name="Brison A."/>
            <person name="Carone J.V."/>
            <person name="Caskin T.P."/>
            <person name="Diamond M."/>
            <person name="Durham M.E."/>
            <person name="Foxe J.M."/>
            <person name="Go M."/>
            <person name="Henderson B.A."/>
            <person name="Jones I.B."/>
            <person name="McGettigan J.A."/>
            <person name="Micheletti S.J."/>
            <person name="Nasrallah M.E."/>
            <person name="Ortiz D."/>
            <person name="Piller C.R."/>
            <person name="Privatt S.R."/>
            <person name="Schneider S.L."/>
            <person name="Sharp S."/>
            <person name="Smith T.C."/>
            <person name="Stanton J.D."/>
            <person name="Ullery H.E."/>
            <person name="Wilson R.J."/>
            <person name="Serrano M.G."/>
            <person name="Buck G."/>
            <person name="Lee V."/>
            <person name="Wang Y."/>
            <person name="Carvalho R."/>
            <person name="Voegtly L."/>
            <person name="Shi R."/>
            <person name="Duckworth R."/>
            <person name="Johnson A."/>
            <person name="Loviza R."/>
            <person name="Walstead R."/>
            <person name="Shah Z."/>
            <person name="Kiflezghi M."/>
            <person name="Wade K."/>
            <person name="Ball S.L."/>
            <person name="Bradley K.W."/>
            <person name="Asai D.J."/>
            <person name="Bowman C.A."/>
            <person name="Russell D.A."/>
            <person name="Pope W.H."/>
            <person name="Jacobs-Sera D."/>
            <person name="Hendrix R.W."/>
            <person name="Hatfull G.F."/>
        </authorList>
    </citation>
    <scope>NUCLEOTIDE SEQUENCE [LARGE SCALE GENOMIC DNA]</scope>
    <source>
        <strain evidence="1 2">DSM 27648</strain>
    </source>
</reference>